<dbReference type="Proteomes" id="UP001209878">
    <property type="component" value="Unassembled WGS sequence"/>
</dbReference>
<evidence type="ECO:0000313" key="5">
    <source>
        <dbReference type="EMBL" id="KAK2192733.1"/>
    </source>
</evidence>
<dbReference type="GO" id="GO:0006886">
    <property type="term" value="P:intracellular protein transport"/>
    <property type="evidence" value="ECO:0007669"/>
    <property type="project" value="TreeGrafter"/>
</dbReference>
<evidence type="ECO:0000256" key="1">
    <source>
        <dbReference type="ARBA" id="ARBA00009063"/>
    </source>
</evidence>
<dbReference type="EMBL" id="JAODUO010000023">
    <property type="protein sequence ID" value="KAK2192733.1"/>
    <property type="molecule type" value="Genomic_DNA"/>
</dbReference>
<dbReference type="GO" id="GO:0008021">
    <property type="term" value="C:synaptic vesicle"/>
    <property type="evidence" value="ECO:0007669"/>
    <property type="project" value="TreeGrafter"/>
</dbReference>
<dbReference type="FunFam" id="1.20.58.70:FF:000006">
    <property type="entry name" value="Syntaxin 7"/>
    <property type="match status" value="1"/>
</dbReference>
<dbReference type="GO" id="GO:0000149">
    <property type="term" value="F:SNARE binding"/>
    <property type="evidence" value="ECO:0007669"/>
    <property type="project" value="TreeGrafter"/>
</dbReference>
<protein>
    <recommendedName>
        <fullName evidence="4">Syntaxin N-terminal domain-containing protein</fullName>
    </recommendedName>
</protein>
<keyword evidence="3" id="KW-0812">Transmembrane</keyword>
<dbReference type="Pfam" id="PF05739">
    <property type="entry name" value="SNARE"/>
    <property type="match status" value="1"/>
</dbReference>
<dbReference type="InterPro" id="IPR006011">
    <property type="entry name" value="Syntaxin_N"/>
</dbReference>
<dbReference type="Pfam" id="PF14523">
    <property type="entry name" value="Syntaxin_2"/>
    <property type="match status" value="1"/>
</dbReference>
<dbReference type="GO" id="GO:0048278">
    <property type="term" value="P:vesicle docking"/>
    <property type="evidence" value="ECO:0007669"/>
    <property type="project" value="TreeGrafter"/>
</dbReference>
<dbReference type="InterPro" id="IPR045242">
    <property type="entry name" value="Syntaxin"/>
</dbReference>
<accession>A0AAD9PDP1</accession>
<evidence type="ECO:0000259" key="4">
    <source>
        <dbReference type="SMART" id="SM00503"/>
    </source>
</evidence>
<reference evidence="5" key="1">
    <citation type="journal article" date="2023" name="Mol. Biol. Evol.">
        <title>Third-Generation Sequencing Reveals the Adaptive Role of the Epigenome in Three Deep-Sea Polychaetes.</title>
        <authorList>
            <person name="Perez M."/>
            <person name="Aroh O."/>
            <person name="Sun Y."/>
            <person name="Lan Y."/>
            <person name="Juniper S.K."/>
            <person name="Young C.R."/>
            <person name="Angers B."/>
            <person name="Qian P.Y."/>
        </authorList>
    </citation>
    <scope>NUCLEOTIDE SEQUENCE</scope>
    <source>
        <strain evidence="5">R07B-5</strain>
    </source>
</reference>
<proteinExistence type="inferred from homology"/>
<dbReference type="GO" id="GO:0006906">
    <property type="term" value="P:vesicle fusion"/>
    <property type="evidence" value="ECO:0007669"/>
    <property type="project" value="TreeGrafter"/>
</dbReference>
<gene>
    <name evidence="5" type="ORF">NP493_23g00017</name>
</gene>
<feature type="transmembrane region" description="Helical" evidence="3">
    <location>
        <begin position="253"/>
        <end position="273"/>
    </location>
</feature>
<dbReference type="InterPro" id="IPR000727">
    <property type="entry name" value="T_SNARE_dom"/>
</dbReference>
<feature type="domain" description="Syntaxin N-terminal" evidence="4">
    <location>
        <begin position="22"/>
        <end position="137"/>
    </location>
</feature>
<dbReference type="Gene3D" id="1.20.58.70">
    <property type="match status" value="1"/>
</dbReference>
<comment type="similarity">
    <text evidence="1">Belongs to the syntaxin family.</text>
</comment>
<dbReference type="Gene3D" id="1.20.5.110">
    <property type="match status" value="1"/>
</dbReference>
<dbReference type="SMART" id="SM00503">
    <property type="entry name" value="SynN"/>
    <property type="match status" value="1"/>
</dbReference>
<dbReference type="PANTHER" id="PTHR19957">
    <property type="entry name" value="SYNTAXIN"/>
    <property type="match status" value="1"/>
</dbReference>
<dbReference type="AlphaFoldDB" id="A0AAD9PDP1"/>
<sequence>MANRGSFGASETGYSYHAGSTSARDNSNEFTRLSQVIANNIQKITQNVAQMQRLVNQIGMRQDSVELRDKLHQVQHYSNQLAKDTSKYLKDIAHLPTSSTPSEQRQRKMQRERLMNDFSSALNNFQAAQRLAAEKEKQSVARVRAHSGFSQDPFLDDRTSDDQLVGFDRVQEPFGSSKSPFDDVGSSQAQQVVQIEEDVDIQLLQEREQAIKQLEVYSIEANVDAAAVHVDEGTQQLSKASTYQKGSRRKKCIILLIALVVLLIIIVIIYVAVQ</sequence>
<name>A0AAD9PDP1_RIDPI</name>
<feature type="region of interest" description="Disordered" evidence="2">
    <location>
        <begin position="1"/>
        <end position="25"/>
    </location>
</feature>
<comment type="caution">
    <text evidence="5">The sequence shown here is derived from an EMBL/GenBank/DDBJ whole genome shotgun (WGS) entry which is preliminary data.</text>
</comment>
<dbReference type="GO" id="GO:0031201">
    <property type="term" value="C:SNARE complex"/>
    <property type="evidence" value="ECO:0007669"/>
    <property type="project" value="TreeGrafter"/>
</dbReference>
<organism evidence="5 6">
    <name type="scientific">Ridgeia piscesae</name>
    <name type="common">Tubeworm</name>
    <dbReference type="NCBI Taxonomy" id="27915"/>
    <lineage>
        <taxon>Eukaryota</taxon>
        <taxon>Metazoa</taxon>
        <taxon>Spiralia</taxon>
        <taxon>Lophotrochozoa</taxon>
        <taxon>Annelida</taxon>
        <taxon>Polychaeta</taxon>
        <taxon>Sedentaria</taxon>
        <taxon>Canalipalpata</taxon>
        <taxon>Sabellida</taxon>
        <taxon>Siboglinidae</taxon>
        <taxon>Ridgeia</taxon>
    </lineage>
</organism>
<dbReference type="InterPro" id="IPR010989">
    <property type="entry name" value="SNARE"/>
</dbReference>
<evidence type="ECO:0000256" key="2">
    <source>
        <dbReference type="SAM" id="MobiDB-lite"/>
    </source>
</evidence>
<keyword evidence="3" id="KW-1133">Transmembrane helix</keyword>
<dbReference type="SUPFAM" id="SSF47661">
    <property type="entry name" value="t-snare proteins"/>
    <property type="match status" value="1"/>
</dbReference>
<evidence type="ECO:0000313" key="6">
    <source>
        <dbReference type="Proteomes" id="UP001209878"/>
    </source>
</evidence>
<dbReference type="PANTHER" id="PTHR19957:SF411">
    <property type="entry name" value="LD23667P"/>
    <property type="match status" value="1"/>
</dbReference>
<keyword evidence="3" id="KW-0472">Membrane</keyword>
<evidence type="ECO:0000256" key="3">
    <source>
        <dbReference type="SAM" id="Phobius"/>
    </source>
</evidence>
<keyword evidence="6" id="KW-1185">Reference proteome</keyword>
<dbReference type="GO" id="GO:0005484">
    <property type="term" value="F:SNAP receptor activity"/>
    <property type="evidence" value="ECO:0007669"/>
    <property type="project" value="TreeGrafter"/>
</dbReference>